<dbReference type="InterPro" id="IPR036837">
    <property type="entry name" value="Cation_efflux_CTD_sf"/>
</dbReference>
<dbReference type="NCBIfam" id="TIGR01297">
    <property type="entry name" value="CDF"/>
    <property type="match status" value="1"/>
</dbReference>
<dbReference type="Pfam" id="PF01545">
    <property type="entry name" value="Cation_efflux"/>
    <property type="match status" value="1"/>
</dbReference>
<comment type="similarity">
    <text evidence="2">Belongs to the cation diffusion facilitator (CDF) transporter (TC 2.A.4) family.</text>
</comment>
<dbReference type="InterPro" id="IPR050291">
    <property type="entry name" value="CDF_Transporter"/>
</dbReference>
<dbReference type="GO" id="GO:0016020">
    <property type="term" value="C:membrane"/>
    <property type="evidence" value="ECO:0007669"/>
    <property type="project" value="UniProtKB-SubCell"/>
</dbReference>
<keyword evidence="5 7" id="KW-1133">Transmembrane helix</keyword>
<dbReference type="Gene3D" id="1.20.1510.10">
    <property type="entry name" value="Cation efflux protein transmembrane domain"/>
    <property type="match status" value="1"/>
</dbReference>
<proteinExistence type="inferred from homology"/>
<dbReference type="GO" id="GO:0008324">
    <property type="term" value="F:monoatomic cation transmembrane transporter activity"/>
    <property type="evidence" value="ECO:0007669"/>
    <property type="project" value="InterPro"/>
</dbReference>
<feature type="domain" description="Cation efflux protein transmembrane" evidence="8">
    <location>
        <begin position="31"/>
        <end position="223"/>
    </location>
</feature>
<dbReference type="AlphaFoldDB" id="A0A9D2E5U0"/>
<evidence type="ECO:0000259" key="9">
    <source>
        <dbReference type="Pfam" id="PF16916"/>
    </source>
</evidence>
<evidence type="ECO:0000313" key="10">
    <source>
        <dbReference type="EMBL" id="HIZ31300.1"/>
    </source>
</evidence>
<evidence type="ECO:0000313" key="11">
    <source>
        <dbReference type="Proteomes" id="UP000824035"/>
    </source>
</evidence>
<evidence type="ECO:0000256" key="2">
    <source>
        <dbReference type="ARBA" id="ARBA00008114"/>
    </source>
</evidence>
<evidence type="ECO:0000259" key="8">
    <source>
        <dbReference type="Pfam" id="PF01545"/>
    </source>
</evidence>
<feature type="transmembrane region" description="Helical" evidence="7">
    <location>
        <begin position="132"/>
        <end position="152"/>
    </location>
</feature>
<keyword evidence="4 7" id="KW-0812">Transmembrane</keyword>
<feature type="domain" description="Cation efflux protein cytoplasmic" evidence="9">
    <location>
        <begin position="227"/>
        <end position="303"/>
    </location>
</feature>
<dbReference type="Gene3D" id="3.30.70.1350">
    <property type="entry name" value="Cation efflux protein, cytoplasmic domain"/>
    <property type="match status" value="1"/>
</dbReference>
<evidence type="ECO:0000256" key="6">
    <source>
        <dbReference type="ARBA" id="ARBA00023136"/>
    </source>
</evidence>
<evidence type="ECO:0000256" key="7">
    <source>
        <dbReference type="SAM" id="Phobius"/>
    </source>
</evidence>
<dbReference type="InterPro" id="IPR027469">
    <property type="entry name" value="Cation_efflux_TMD_sf"/>
</dbReference>
<feature type="transmembrane region" description="Helical" evidence="7">
    <location>
        <begin position="28"/>
        <end position="47"/>
    </location>
</feature>
<evidence type="ECO:0000256" key="3">
    <source>
        <dbReference type="ARBA" id="ARBA00022448"/>
    </source>
</evidence>
<organism evidence="10 11">
    <name type="scientific">Candidatus Allofournierella merdipullorum</name>
    <dbReference type="NCBI Taxonomy" id="2838595"/>
    <lineage>
        <taxon>Bacteria</taxon>
        <taxon>Bacillati</taxon>
        <taxon>Bacillota</taxon>
        <taxon>Clostridia</taxon>
        <taxon>Eubacteriales</taxon>
        <taxon>Oscillospiraceae</taxon>
        <taxon>Allofournierella</taxon>
    </lineage>
</organism>
<dbReference type="PANTHER" id="PTHR43840:SF15">
    <property type="entry name" value="MITOCHONDRIAL METAL TRANSPORTER 1-RELATED"/>
    <property type="match status" value="1"/>
</dbReference>
<dbReference type="InterPro" id="IPR002524">
    <property type="entry name" value="Cation_efflux"/>
</dbReference>
<dbReference type="Proteomes" id="UP000824035">
    <property type="component" value="Unassembled WGS sequence"/>
</dbReference>
<dbReference type="Pfam" id="PF16916">
    <property type="entry name" value="ZT_dimer"/>
    <property type="match status" value="1"/>
</dbReference>
<protein>
    <submittedName>
        <fullName evidence="10">Cation diffusion facilitator family transporter</fullName>
    </submittedName>
</protein>
<dbReference type="InterPro" id="IPR027470">
    <property type="entry name" value="Cation_efflux_CTD"/>
</dbReference>
<dbReference type="PANTHER" id="PTHR43840">
    <property type="entry name" value="MITOCHONDRIAL METAL TRANSPORTER 1-RELATED"/>
    <property type="match status" value="1"/>
</dbReference>
<evidence type="ECO:0000256" key="5">
    <source>
        <dbReference type="ARBA" id="ARBA00022989"/>
    </source>
</evidence>
<keyword evidence="3" id="KW-0813">Transport</keyword>
<reference evidence="10" key="2">
    <citation type="submission" date="2021-04" db="EMBL/GenBank/DDBJ databases">
        <authorList>
            <person name="Gilroy R."/>
        </authorList>
    </citation>
    <scope>NUCLEOTIDE SEQUENCE</scope>
    <source>
        <strain evidence="10">ChiGjej4B4-18154</strain>
    </source>
</reference>
<keyword evidence="6 7" id="KW-0472">Membrane</keyword>
<gene>
    <name evidence="10" type="ORF">H9813_08750</name>
</gene>
<comment type="caution">
    <text evidence="10">The sequence shown here is derived from an EMBL/GenBank/DDBJ whole genome shotgun (WGS) entry which is preliminary data.</text>
</comment>
<name>A0A9D2E5U0_9FIRM</name>
<comment type="subcellular location">
    <subcellularLocation>
        <location evidence="1">Membrane</location>
        <topology evidence="1">Multi-pass membrane protein</topology>
    </subcellularLocation>
</comment>
<evidence type="ECO:0000256" key="4">
    <source>
        <dbReference type="ARBA" id="ARBA00022692"/>
    </source>
</evidence>
<dbReference type="SUPFAM" id="SSF161111">
    <property type="entry name" value="Cation efflux protein transmembrane domain-like"/>
    <property type="match status" value="1"/>
</dbReference>
<sequence>MTETLVRLFVKNSRDTADPAVRTAYGNLASWVGIFCNLLLCAGKFLAGTLSGSISIAADAVNNLSDASSSVVSLIGFKLGARPADEEHPYGHARFEYLAGLAVAVMVLVIGVELLKSSVEKILNPAPVTFSWVAMAVLAASIAVKLWMSVFNRTLGKRINSGSLIATAADSRNDVLSTSAVLIASLISHFAQVELDGWMGAAVALFILYSGVGLVRDTIDPLLGLAPDPELVQHIHDKIMSYPGVLGTHDLMVHDYGPGRQFASVHVELAAEADVMASHELIDDIERDFLKNDRLPVVIHFDPIVTSNAQVGDMRRWLAEAVKTIDPALTIHDLRMVPGMSHTNIIFDCVTPPGFAMSSARLKDAISKLVSEKDPAYRCIITVESNFAAVPCAGEAVR</sequence>
<evidence type="ECO:0000256" key="1">
    <source>
        <dbReference type="ARBA" id="ARBA00004141"/>
    </source>
</evidence>
<dbReference type="FunFam" id="1.20.1510.10:FF:000006">
    <property type="entry name" value="Divalent cation efflux transporter"/>
    <property type="match status" value="1"/>
</dbReference>
<dbReference type="InterPro" id="IPR058533">
    <property type="entry name" value="Cation_efflux_TM"/>
</dbReference>
<accession>A0A9D2E5U0</accession>
<dbReference type="EMBL" id="DXBV01000085">
    <property type="protein sequence ID" value="HIZ31300.1"/>
    <property type="molecule type" value="Genomic_DNA"/>
</dbReference>
<dbReference type="SUPFAM" id="SSF160240">
    <property type="entry name" value="Cation efflux protein cytoplasmic domain-like"/>
    <property type="match status" value="1"/>
</dbReference>
<reference evidence="10" key="1">
    <citation type="journal article" date="2021" name="PeerJ">
        <title>Extensive microbial diversity within the chicken gut microbiome revealed by metagenomics and culture.</title>
        <authorList>
            <person name="Gilroy R."/>
            <person name="Ravi A."/>
            <person name="Getino M."/>
            <person name="Pursley I."/>
            <person name="Horton D.L."/>
            <person name="Alikhan N.F."/>
            <person name="Baker D."/>
            <person name="Gharbi K."/>
            <person name="Hall N."/>
            <person name="Watson M."/>
            <person name="Adriaenssens E.M."/>
            <person name="Foster-Nyarko E."/>
            <person name="Jarju S."/>
            <person name="Secka A."/>
            <person name="Antonio M."/>
            <person name="Oren A."/>
            <person name="Chaudhuri R.R."/>
            <person name="La Ragione R."/>
            <person name="Hildebrand F."/>
            <person name="Pallen M.J."/>
        </authorList>
    </citation>
    <scope>NUCLEOTIDE SEQUENCE</scope>
    <source>
        <strain evidence="10">ChiGjej4B4-18154</strain>
    </source>
</reference>
<feature type="transmembrane region" description="Helical" evidence="7">
    <location>
        <begin position="95"/>
        <end position="112"/>
    </location>
</feature>